<sequence length="334" mass="37124">MHRSTQKRGSIWCAFRSSPLTTAARPKTMIEMRILGLLRPAQSRERRWHSPSSLRSIRLLRLLIFALLATGLDASAEEVRIVRDLPYRLANEPNDYAKSRCKLDLYLPASGTEFPCVVWFHGGGLESGGKDSERQWGSSLAKAGIAMAAVDYRLSPKVQYPVYIQDAAAAVAWVHTHIAQYGGEPRSVFVSGHSAGGYLAAMVAIDKRWLTAAGIDTDLLAGTLPVSGQMITHSTVRKERGIPRSTEIVDEAAPLTHVRPGAPPMLLITGDHDLAERSDENRRMHEALAKTGCDTSRFREFKDRDHGSIKDRMLNQDDPARIAFVAFIMQHRMR</sequence>
<evidence type="ECO:0000256" key="1">
    <source>
        <dbReference type="ARBA" id="ARBA00022801"/>
    </source>
</evidence>
<dbReference type="Proteomes" id="UP000315010">
    <property type="component" value="Unassembled WGS sequence"/>
</dbReference>
<proteinExistence type="predicted"/>
<comment type="caution">
    <text evidence="3">The sequence shown here is derived from an EMBL/GenBank/DDBJ whole genome shotgun (WGS) entry which is preliminary data.</text>
</comment>
<dbReference type="SUPFAM" id="SSF53474">
    <property type="entry name" value="alpha/beta-Hydrolases"/>
    <property type="match status" value="1"/>
</dbReference>
<organism evidence="3 4">
    <name type="scientific">Novipirellula herctigrandis</name>
    <dbReference type="NCBI Taxonomy" id="2527986"/>
    <lineage>
        <taxon>Bacteria</taxon>
        <taxon>Pseudomonadati</taxon>
        <taxon>Planctomycetota</taxon>
        <taxon>Planctomycetia</taxon>
        <taxon>Pirellulales</taxon>
        <taxon>Pirellulaceae</taxon>
        <taxon>Novipirellula</taxon>
    </lineage>
</organism>
<keyword evidence="1 3" id="KW-0378">Hydrolase</keyword>
<dbReference type="InterPro" id="IPR029058">
    <property type="entry name" value="AB_hydrolase_fold"/>
</dbReference>
<name>A0A5C5YXV2_9BACT</name>
<dbReference type="InterPro" id="IPR049492">
    <property type="entry name" value="BD-FAE-like_dom"/>
</dbReference>
<dbReference type="PANTHER" id="PTHR48081:SF9">
    <property type="entry name" value="CARBOXYLESTERASE"/>
    <property type="match status" value="1"/>
</dbReference>
<feature type="domain" description="BD-FAE-like" evidence="2">
    <location>
        <begin position="103"/>
        <end position="207"/>
    </location>
</feature>
<evidence type="ECO:0000313" key="4">
    <source>
        <dbReference type="Proteomes" id="UP000315010"/>
    </source>
</evidence>
<dbReference type="RefSeq" id="WP_419193950.1">
    <property type="nucleotide sequence ID" value="NZ_SJPJ01000001.1"/>
</dbReference>
<dbReference type="PANTHER" id="PTHR48081">
    <property type="entry name" value="AB HYDROLASE SUPERFAMILY PROTEIN C4A8.06C"/>
    <property type="match status" value="1"/>
</dbReference>
<accession>A0A5C5YXV2</accession>
<gene>
    <name evidence="3" type="primary">nlhH_2</name>
    <name evidence="3" type="ORF">CA13_11270</name>
</gene>
<protein>
    <submittedName>
        <fullName evidence="3">Carboxylesterase NlhH</fullName>
        <ecNumber evidence="3">3.1.1.1</ecNumber>
    </submittedName>
</protein>
<reference evidence="3 4" key="1">
    <citation type="submission" date="2019-02" db="EMBL/GenBank/DDBJ databases">
        <title>Deep-cultivation of Planctomycetes and their phenomic and genomic characterization uncovers novel biology.</title>
        <authorList>
            <person name="Wiegand S."/>
            <person name="Jogler M."/>
            <person name="Boedeker C."/>
            <person name="Pinto D."/>
            <person name="Vollmers J."/>
            <person name="Rivas-Marin E."/>
            <person name="Kohn T."/>
            <person name="Peeters S.H."/>
            <person name="Heuer A."/>
            <person name="Rast P."/>
            <person name="Oberbeckmann S."/>
            <person name="Bunk B."/>
            <person name="Jeske O."/>
            <person name="Meyerdierks A."/>
            <person name="Storesund J.E."/>
            <person name="Kallscheuer N."/>
            <person name="Luecker S."/>
            <person name="Lage O.M."/>
            <person name="Pohl T."/>
            <person name="Merkel B.J."/>
            <person name="Hornburger P."/>
            <person name="Mueller R.-W."/>
            <person name="Bruemmer F."/>
            <person name="Labrenz M."/>
            <person name="Spormann A.M."/>
            <person name="Op Den Camp H."/>
            <person name="Overmann J."/>
            <person name="Amann R."/>
            <person name="Jetten M.S.M."/>
            <person name="Mascher T."/>
            <person name="Medema M.H."/>
            <person name="Devos D.P."/>
            <person name="Kaster A.-K."/>
            <person name="Ovreas L."/>
            <person name="Rohde M."/>
            <person name="Galperin M.Y."/>
            <person name="Jogler C."/>
        </authorList>
    </citation>
    <scope>NUCLEOTIDE SEQUENCE [LARGE SCALE GENOMIC DNA]</scope>
    <source>
        <strain evidence="3 4">CA13</strain>
    </source>
</reference>
<keyword evidence="4" id="KW-1185">Reference proteome</keyword>
<dbReference type="AlphaFoldDB" id="A0A5C5YXV2"/>
<evidence type="ECO:0000259" key="2">
    <source>
        <dbReference type="Pfam" id="PF20434"/>
    </source>
</evidence>
<dbReference type="Gene3D" id="3.40.50.1820">
    <property type="entry name" value="alpha/beta hydrolase"/>
    <property type="match status" value="1"/>
</dbReference>
<dbReference type="GO" id="GO:0106435">
    <property type="term" value="F:carboxylesterase activity"/>
    <property type="evidence" value="ECO:0007669"/>
    <property type="project" value="UniProtKB-EC"/>
</dbReference>
<evidence type="ECO:0000313" key="3">
    <source>
        <dbReference type="EMBL" id="TWT79720.1"/>
    </source>
</evidence>
<dbReference type="InterPro" id="IPR050300">
    <property type="entry name" value="GDXG_lipolytic_enzyme"/>
</dbReference>
<dbReference type="Pfam" id="PF20434">
    <property type="entry name" value="BD-FAE"/>
    <property type="match status" value="1"/>
</dbReference>
<dbReference type="EC" id="3.1.1.1" evidence="3"/>
<dbReference type="EMBL" id="SJPJ01000001">
    <property type="protein sequence ID" value="TWT79720.1"/>
    <property type="molecule type" value="Genomic_DNA"/>
</dbReference>